<protein>
    <recommendedName>
        <fullName evidence="5">Ig-like domain-containing protein</fullName>
    </recommendedName>
</protein>
<feature type="compositionally biased region" description="Polar residues" evidence="1">
    <location>
        <begin position="1"/>
        <end position="11"/>
    </location>
</feature>
<evidence type="ECO:0000256" key="1">
    <source>
        <dbReference type="SAM" id="MobiDB-lite"/>
    </source>
</evidence>
<gene>
    <name evidence="3" type="ORF">Q8A67_020143</name>
</gene>
<evidence type="ECO:0008006" key="5">
    <source>
        <dbReference type="Google" id="ProtNLM"/>
    </source>
</evidence>
<keyword evidence="2" id="KW-0472">Membrane</keyword>
<feature type="region of interest" description="Disordered" evidence="1">
    <location>
        <begin position="453"/>
        <end position="489"/>
    </location>
</feature>
<dbReference type="Gene3D" id="2.60.40.10">
    <property type="entry name" value="Immunoglobulins"/>
    <property type="match status" value="1"/>
</dbReference>
<dbReference type="AlphaFoldDB" id="A0AA88P8C4"/>
<feature type="region of interest" description="Disordered" evidence="1">
    <location>
        <begin position="1"/>
        <end position="21"/>
    </location>
</feature>
<keyword evidence="4" id="KW-1185">Reference proteome</keyword>
<dbReference type="InterPro" id="IPR013783">
    <property type="entry name" value="Ig-like_fold"/>
</dbReference>
<proteinExistence type="predicted"/>
<evidence type="ECO:0000313" key="3">
    <source>
        <dbReference type="EMBL" id="KAK2876047.1"/>
    </source>
</evidence>
<feature type="compositionally biased region" description="Basic and acidic residues" evidence="1">
    <location>
        <begin position="474"/>
        <end position="483"/>
    </location>
</feature>
<comment type="caution">
    <text evidence="3">The sequence shown here is derived from an EMBL/GenBank/DDBJ whole genome shotgun (WGS) entry which is preliminary data.</text>
</comment>
<dbReference type="SUPFAM" id="SSF48726">
    <property type="entry name" value="Immunoglobulin"/>
    <property type="match status" value="1"/>
</dbReference>
<accession>A0AA88P8C4</accession>
<evidence type="ECO:0000256" key="2">
    <source>
        <dbReference type="SAM" id="Phobius"/>
    </source>
</evidence>
<dbReference type="InterPro" id="IPR036179">
    <property type="entry name" value="Ig-like_dom_sf"/>
</dbReference>
<keyword evidence="2" id="KW-0812">Transmembrane</keyword>
<dbReference type="EMBL" id="JAUYZG010000020">
    <property type="protein sequence ID" value="KAK2876047.1"/>
    <property type="molecule type" value="Genomic_DNA"/>
</dbReference>
<feature type="transmembrane region" description="Helical" evidence="2">
    <location>
        <begin position="319"/>
        <end position="336"/>
    </location>
</feature>
<dbReference type="PANTHER" id="PTHR46484">
    <property type="entry name" value="SI:CH211-171H4.5-RELATED"/>
    <property type="match status" value="1"/>
</dbReference>
<keyword evidence="2" id="KW-1133">Transmembrane helix</keyword>
<reference evidence="3" key="1">
    <citation type="submission" date="2023-08" db="EMBL/GenBank/DDBJ databases">
        <title>Chromosome-level Genome Assembly of mud carp (Cirrhinus molitorella).</title>
        <authorList>
            <person name="Liu H."/>
        </authorList>
    </citation>
    <scope>NUCLEOTIDE SEQUENCE</scope>
    <source>
        <strain evidence="3">Prfri</strain>
        <tissue evidence="3">Muscle</tissue>
    </source>
</reference>
<sequence length="527" mass="57753">MFLLQTQSTASAGPPRSGIGPSGTFLRVRSPLLVVQRFLPHFFLPTDLLLEGVNDGLLDSSQTSPLLPTFEITTQSSALRDRQQLQEVMCTDVDKRPSPAAVRRTESDSPALMRLCVFRIVELQRGSSSVSVPSMLSESANSRHVIPVTRAHLKQTPVSCRLDLCLPGVMGRETVHHGESLYAWIDPENVSWRIYKFYDVTSTIFVDASPPQPSIRIYGGVQTGDAITVVCSTLHTCPYSKPNITLNNIKGSDETDNKHIVNGLWEITLTRTGVTNAENTTIECSVTHYGGITVTAMKSINPQPPGHEEVVPIPLMTDWLYILVPSLVCILVGIIIHKSRHRQTSGDMHGSEERVEALLVRERVTLYTAGPELLEGPQLSPKSALAVSVEKLFLPTAVLNEEDCPLTPQTAECCREDPEDQENPVMALSAGARLLWILSKSSAPETGDLTHFARGPSVSRGEIKESKSLPLNHSGREGRKSETVADQSRVNHIRSRQQACVFISADTMTANKSGSTERDSDDVTVTF</sequence>
<dbReference type="PANTHER" id="PTHR46484:SF1">
    <property type="entry name" value="SCHWANN CELL MYELIN PROTEIN-RELATED"/>
    <property type="match status" value="1"/>
</dbReference>
<dbReference type="Proteomes" id="UP001187343">
    <property type="component" value="Unassembled WGS sequence"/>
</dbReference>
<evidence type="ECO:0000313" key="4">
    <source>
        <dbReference type="Proteomes" id="UP001187343"/>
    </source>
</evidence>
<organism evidence="3 4">
    <name type="scientific">Cirrhinus molitorella</name>
    <name type="common">mud carp</name>
    <dbReference type="NCBI Taxonomy" id="172907"/>
    <lineage>
        <taxon>Eukaryota</taxon>
        <taxon>Metazoa</taxon>
        <taxon>Chordata</taxon>
        <taxon>Craniata</taxon>
        <taxon>Vertebrata</taxon>
        <taxon>Euteleostomi</taxon>
        <taxon>Actinopterygii</taxon>
        <taxon>Neopterygii</taxon>
        <taxon>Teleostei</taxon>
        <taxon>Ostariophysi</taxon>
        <taxon>Cypriniformes</taxon>
        <taxon>Cyprinidae</taxon>
        <taxon>Labeoninae</taxon>
        <taxon>Labeonini</taxon>
        <taxon>Cirrhinus</taxon>
    </lineage>
</organism>
<name>A0AA88P8C4_9TELE</name>